<protein>
    <submittedName>
        <fullName evidence="2">Uncharacterized protein</fullName>
    </submittedName>
</protein>
<evidence type="ECO:0000313" key="3">
    <source>
        <dbReference type="Proteomes" id="UP001054252"/>
    </source>
</evidence>
<feature type="compositionally biased region" description="Pro residues" evidence="1">
    <location>
        <begin position="137"/>
        <end position="151"/>
    </location>
</feature>
<organism evidence="2 3">
    <name type="scientific">Rubroshorea leprosula</name>
    <dbReference type="NCBI Taxonomy" id="152421"/>
    <lineage>
        <taxon>Eukaryota</taxon>
        <taxon>Viridiplantae</taxon>
        <taxon>Streptophyta</taxon>
        <taxon>Embryophyta</taxon>
        <taxon>Tracheophyta</taxon>
        <taxon>Spermatophyta</taxon>
        <taxon>Magnoliopsida</taxon>
        <taxon>eudicotyledons</taxon>
        <taxon>Gunneridae</taxon>
        <taxon>Pentapetalae</taxon>
        <taxon>rosids</taxon>
        <taxon>malvids</taxon>
        <taxon>Malvales</taxon>
        <taxon>Dipterocarpaceae</taxon>
        <taxon>Rubroshorea</taxon>
    </lineage>
</organism>
<feature type="region of interest" description="Disordered" evidence="1">
    <location>
        <begin position="132"/>
        <end position="228"/>
    </location>
</feature>
<comment type="caution">
    <text evidence="2">The sequence shown here is derived from an EMBL/GenBank/DDBJ whole genome shotgun (WGS) entry which is preliminary data.</text>
</comment>
<keyword evidence="3" id="KW-1185">Reference proteome</keyword>
<accession>A0AAV5LPW4</accession>
<feature type="compositionally biased region" description="Pro residues" evidence="1">
    <location>
        <begin position="273"/>
        <end position="286"/>
    </location>
</feature>
<dbReference type="AlphaFoldDB" id="A0AAV5LPW4"/>
<proteinExistence type="predicted"/>
<feature type="region of interest" description="Disordered" evidence="1">
    <location>
        <begin position="272"/>
        <end position="292"/>
    </location>
</feature>
<dbReference type="EMBL" id="BPVZ01000135">
    <property type="protein sequence ID" value="GKV39488.1"/>
    <property type="molecule type" value="Genomic_DNA"/>
</dbReference>
<reference evidence="2 3" key="1">
    <citation type="journal article" date="2021" name="Commun. Biol.">
        <title>The genome of Shorea leprosula (Dipterocarpaceae) highlights the ecological relevance of drought in aseasonal tropical rainforests.</title>
        <authorList>
            <person name="Ng K.K.S."/>
            <person name="Kobayashi M.J."/>
            <person name="Fawcett J.A."/>
            <person name="Hatakeyama M."/>
            <person name="Paape T."/>
            <person name="Ng C.H."/>
            <person name="Ang C.C."/>
            <person name="Tnah L.H."/>
            <person name="Lee C.T."/>
            <person name="Nishiyama T."/>
            <person name="Sese J."/>
            <person name="O'Brien M.J."/>
            <person name="Copetti D."/>
            <person name="Mohd Noor M.I."/>
            <person name="Ong R.C."/>
            <person name="Putra M."/>
            <person name="Sireger I.Z."/>
            <person name="Indrioko S."/>
            <person name="Kosugi Y."/>
            <person name="Izuno A."/>
            <person name="Isagi Y."/>
            <person name="Lee S.L."/>
            <person name="Shimizu K.K."/>
        </authorList>
    </citation>
    <scope>NUCLEOTIDE SEQUENCE [LARGE SCALE GENOMIC DNA]</scope>
    <source>
        <strain evidence="2">214</strain>
    </source>
</reference>
<dbReference type="Proteomes" id="UP001054252">
    <property type="component" value="Unassembled WGS sequence"/>
</dbReference>
<sequence length="292" mass="32117">MLTSQNQYSSRVSIGTNQNKKIRRSLLGALLSNLRLRENWKRGIKRDNRRRRLEGENRGEGREEEIVVSAKKEEDISPLSAMWVVAAIAAKMGAIVLGSTAKASPFIFRTSNPSTTTSCRRRRRTNILPIIKHIRSPPHPSPPSQLHPPLSPSKQRRPFTSPPPQRRRLSRAHTAQLRPLSTAHTTPPHLCFSAQLRRAPLRSPPRTPLSTQPSLSSIAPPSHPTLPPPPLIPASSHTEPLLSSRPLLDLSGFSINSTARMATTTALISTLAIPPPPTAQPPPALPSPFRLC</sequence>
<evidence type="ECO:0000256" key="1">
    <source>
        <dbReference type="SAM" id="MobiDB-lite"/>
    </source>
</evidence>
<name>A0AAV5LPW4_9ROSI</name>
<evidence type="ECO:0000313" key="2">
    <source>
        <dbReference type="EMBL" id="GKV39488.1"/>
    </source>
</evidence>
<gene>
    <name evidence="2" type="ORF">SLEP1_g47246</name>
</gene>